<accession>A0AA40G5Y6</accession>
<evidence type="ECO:0000256" key="1">
    <source>
        <dbReference type="SAM" id="MobiDB-lite"/>
    </source>
</evidence>
<feature type="region of interest" description="Disordered" evidence="1">
    <location>
        <begin position="1"/>
        <end position="55"/>
    </location>
</feature>
<sequence>MKKDEDNSDEHREAAVANAICGEPQQGSTSIIRSSSQQQRRKVDCNSVKPQLYQR</sequence>
<reference evidence="2" key="1">
    <citation type="submission" date="2021-10" db="EMBL/GenBank/DDBJ databases">
        <title>Melipona bicolor Genome sequencing and assembly.</title>
        <authorList>
            <person name="Araujo N.S."/>
            <person name="Arias M.C."/>
        </authorList>
    </citation>
    <scope>NUCLEOTIDE SEQUENCE</scope>
    <source>
        <strain evidence="2">USP_2M_L1-L4_2017</strain>
        <tissue evidence="2">Whole body</tissue>
    </source>
</reference>
<protein>
    <submittedName>
        <fullName evidence="2">Uncharacterized protein</fullName>
    </submittedName>
</protein>
<comment type="caution">
    <text evidence="2">The sequence shown here is derived from an EMBL/GenBank/DDBJ whole genome shotgun (WGS) entry which is preliminary data.</text>
</comment>
<evidence type="ECO:0000313" key="3">
    <source>
        <dbReference type="Proteomes" id="UP001177670"/>
    </source>
</evidence>
<feature type="compositionally biased region" description="Basic and acidic residues" evidence="1">
    <location>
        <begin position="1"/>
        <end position="14"/>
    </location>
</feature>
<name>A0AA40G5Y6_9HYME</name>
<dbReference type="AlphaFoldDB" id="A0AA40G5Y6"/>
<dbReference type="EMBL" id="JAHYIQ010000005">
    <property type="protein sequence ID" value="KAK1131752.1"/>
    <property type="molecule type" value="Genomic_DNA"/>
</dbReference>
<organism evidence="2 3">
    <name type="scientific">Melipona bicolor</name>
    <dbReference type="NCBI Taxonomy" id="60889"/>
    <lineage>
        <taxon>Eukaryota</taxon>
        <taxon>Metazoa</taxon>
        <taxon>Ecdysozoa</taxon>
        <taxon>Arthropoda</taxon>
        <taxon>Hexapoda</taxon>
        <taxon>Insecta</taxon>
        <taxon>Pterygota</taxon>
        <taxon>Neoptera</taxon>
        <taxon>Endopterygota</taxon>
        <taxon>Hymenoptera</taxon>
        <taxon>Apocrita</taxon>
        <taxon>Aculeata</taxon>
        <taxon>Apoidea</taxon>
        <taxon>Anthophila</taxon>
        <taxon>Apidae</taxon>
        <taxon>Melipona</taxon>
    </lineage>
</organism>
<feature type="compositionally biased region" description="Low complexity" evidence="1">
    <location>
        <begin position="25"/>
        <end position="38"/>
    </location>
</feature>
<keyword evidence="3" id="KW-1185">Reference proteome</keyword>
<dbReference type="Proteomes" id="UP001177670">
    <property type="component" value="Unassembled WGS sequence"/>
</dbReference>
<proteinExistence type="predicted"/>
<evidence type="ECO:0000313" key="2">
    <source>
        <dbReference type="EMBL" id="KAK1131752.1"/>
    </source>
</evidence>
<gene>
    <name evidence="2" type="ORF">K0M31_015912</name>
</gene>